<reference evidence="11 12" key="1">
    <citation type="submission" date="2018-08" db="EMBL/GenBank/DDBJ databases">
        <title>A genome reference for cultivated species of the human gut microbiota.</title>
        <authorList>
            <person name="Zou Y."/>
            <person name="Xue W."/>
            <person name="Luo G."/>
        </authorList>
    </citation>
    <scope>NUCLEOTIDE SEQUENCE [LARGE SCALE GENOMIC DNA]</scope>
    <source>
        <strain evidence="11 12">TM05-16</strain>
    </source>
</reference>
<evidence type="ECO:0000256" key="8">
    <source>
        <dbReference type="ARBA" id="ARBA00023065"/>
    </source>
</evidence>
<dbReference type="Gene3D" id="1.20.1730.10">
    <property type="entry name" value="Sodium/glucose cotransporter"/>
    <property type="match status" value="1"/>
</dbReference>
<name>A0A174RWQ2_PHOVU</name>
<evidence type="ECO:0000256" key="2">
    <source>
        <dbReference type="ARBA" id="ARBA00006434"/>
    </source>
</evidence>
<accession>A0A174RWQ2</accession>
<dbReference type="Gene3D" id="2.120.10.80">
    <property type="entry name" value="Kelch-type beta propeller"/>
    <property type="match status" value="1"/>
</dbReference>
<keyword evidence="8" id="KW-0406">Ion transport</keyword>
<evidence type="ECO:0000313" key="12">
    <source>
        <dbReference type="Proteomes" id="UP000260640"/>
    </source>
</evidence>
<keyword evidence="10" id="KW-0739">Sodium transport</keyword>
<protein>
    <submittedName>
        <fullName evidence="11">Sodium:solute symporter</fullName>
    </submittedName>
</protein>
<dbReference type="PROSITE" id="PS50283">
    <property type="entry name" value="NA_SOLUT_SYMP_3"/>
    <property type="match status" value="1"/>
</dbReference>
<dbReference type="EMBL" id="QSPP01000015">
    <property type="protein sequence ID" value="RGJ89084.1"/>
    <property type="molecule type" value="Genomic_DNA"/>
</dbReference>
<dbReference type="SUPFAM" id="SSF117281">
    <property type="entry name" value="Kelch motif"/>
    <property type="match status" value="1"/>
</dbReference>
<evidence type="ECO:0000256" key="9">
    <source>
        <dbReference type="ARBA" id="ARBA00023136"/>
    </source>
</evidence>
<keyword evidence="7" id="KW-0915">Sodium</keyword>
<evidence type="ECO:0000313" key="11">
    <source>
        <dbReference type="EMBL" id="RGJ89084.1"/>
    </source>
</evidence>
<keyword evidence="9" id="KW-0472">Membrane</keyword>
<dbReference type="GO" id="GO:0006814">
    <property type="term" value="P:sodium ion transport"/>
    <property type="evidence" value="ECO:0007669"/>
    <property type="project" value="UniProtKB-KW"/>
</dbReference>
<comment type="similarity">
    <text evidence="2">Belongs to the sodium:solute symporter (SSF) (TC 2.A.21) family.</text>
</comment>
<evidence type="ECO:0000256" key="4">
    <source>
        <dbReference type="ARBA" id="ARBA00022475"/>
    </source>
</evidence>
<dbReference type="Proteomes" id="UP000260640">
    <property type="component" value="Unassembled WGS sequence"/>
</dbReference>
<dbReference type="PANTHER" id="PTHR42985:SF40">
    <property type="entry name" value="LD47995P-RELATED"/>
    <property type="match status" value="1"/>
</dbReference>
<dbReference type="PANTHER" id="PTHR42985">
    <property type="entry name" value="SODIUM-COUPLED MONOCARBOXYLATE TRANSPORTER"/>
    <property type="match status" value="1"/>
</dbReference>
<keyword evidence="3" id="KW-0813">Transport</keyword>
<evidence type="ECO:0000256" key="6">
    <source>
        <dbReference type="ARBA" id="ARBA00022989"/>
    </source>
</evidence>
<dbReference type="CDD" id="cd11495">
    <property type="entry name" value="SLC5sbd_NIS-like_u3"/>
    <property type="match status" value="1"/>
</dbReference>
<sequence>MKTYFKSILLYTMLLLSALSVKAKSTSERMSNMEVLSWNNCLTLPSFNSMPNKGIAGAFFGFSNDWLVLAGGTNFPDSVPWKGGTKQWHKTAYIKQAGSADQEWIVLPNTLPHPLAYGASIQIKQGILCIGGCGDRQCYSDVFLLKVQNGSVEIDKNWPSLPVPLANMTSSLLDNKIFVAGGQESVDAPIASKHFFMLDLSDVKAGWKCLPAWPGAPRGYAVSAVQSDGFDKCFYLFSGRNYQNENIDVLTDGYAYNPRLSTWKKLEGRFPVMAGAAVASGANHIIFLGSVQKMIDGSDTHPGFDNKLRIYHTITSTLVEKETVPYAVPVTCTMVKVGDKVLLGSGEIKPGIRTPHILEGSILPKEKGLGFFNIIVIALYFIVLTFIGFYFSKKQKNENDYFKGGGRLPWWTVGLSIFGTSLSAITFMAIPAKAYATDWSYMLMNAGILLVVPIIIKLFIPFFRKLNVTTAYEYLEIRFNVFVRVVCSIAFILFQIGRMGVVLLLPAIALNVVTGFDIFLCIGLMGFLSLVYTMVGGIEAVVWTDALQVLVLMGGAIWVLVYACLDVEGGMMSIIHEASADSKFYLGSTTWDLKQSTIWTVLIATFFTNLTTYGTDQTMVQRYMTTTTEQQARKSVLTNAVLTIPATLIFFFVGTVLYVFYKHFPTELSLTITDGDAILPWYIFTQLPAGITGLLISGIFAAAMSTLSSSMNSAATAYVVDIHSKLPFLSMKSGLRTAQLATLLFGITGIAFAYVMATWEVKSLWDEFNKILGLILGSMGGLFLLGMTTKRANTSGAICGIITSVIIQILMIHYQCVHLLLYTTTGFISCYLIGYFSSFLFVKQNN</sequence>
<dbReference type="Pfam" id="PF00474">
    <property type="entry name" value="SSF"/>
    <property type="match status" value="1"/>
</dbReference>
<comment type="subcellular location">
    <subcellularLocation>
        <location evidence="1">Cell membrane</location>
        <topology evidence="1">Multi-pass membrane protein</topology>
    </subcellularLocation>
</comment>
<evidence type="ECO:0000256" key="1">
    <source>
        <dbReference type="ARBA" id="ARBA00004651"/>
    </source>
</evidence>
<dbReference type="InterPro" id="IPR015915">
    <property type="entry name" value="Kelch-typ_b-propeller"/>
</dbReference>
<dbReference type="InterPro" id="IPR051163">
    <property type="entry name" value="Sodium:Solute_Symporter_SSF"/>
</dbReference>
<dbReference type="Pfam" id="PF24996">
    <property type="entry name" value="NANM"/>
    <property type="match status" value="2"/>
</dbReference>
<keyword evidence="4" id="KW-1003">Cell membrane</keyword>
<dbReference type="InterPro" id="IPR056734">
    <property type="entry name" value="NANM"/>
</dbReference>
<proteinExistence type="inferred from homology"/>
<gene>
    <name evidence="11" type="ORF">DXD46_07375</name>
</gene>
<keyword evidence="5" id="KW-0812">Transmembrane</keyword>
<dbReference type="GO" id="GO:0015293">
    <property type="term" value="F:symporter activity"/>
    <property type="evidence" value="ECO:0007669"/>
    <property type="project" value="TreeGrafter"/>
</dbReference>
<comment type="caution">
    <text evidence="11">The sequence shown here is derived from an EMBL/GenBank/DDBJ whole genome shotgun (WGS) entry which is preliminary data.</text>
</comment>
<dbReference type="InterPro" id="IPR001734">
    <property type="entry name" value="Na/solute_symporter"/>
</dbReference>
<evidence type="ECO:0000256" key="10">
    <source>
        <dbReference type="ARBA" id="ARBA00023201"/>
    </source>
</evidence>
<evidence type="ECO:0000256" key="3">
    <source>
        <dbReference type="ARBA" id="ARBA00022448"/>
    </source>
</evidence>
<evidence type="ECO:0000256" key="7">
    <source>
        <dbReference type="ARBA" id="ARBA00023053"/>
    </source>
</evidence>
<dbReference type="AlphaFoldDB" id="A0A174RWQ2"/>
<dbReference type="RefSeq" id="WP_081028098.1">
    <property type="nucleotide sequence ID" value="NZ_AP025232.1"/>
</dbReference>
<organism evidence="11 12">
    <name type="scientific">Phocaeicola vulgatus</name>
    <name type="common">Bacteroides vulgatus</name>
    <dbReference type="NCBI Taxonomy" id="821"/>
    <lineage>
        <taxon>Bacteria</taxon>
        <taxon>Pseudomonadati</taxon>
        <taxon>Bacteroidota</taxon>
        <taxon>Bacteroidia</taxon>
        <taxon>Bacteroidales</taxon>
        <taxon>Bacteroidaceae</taxon>
        <taxon>Phocaeicola</taxon>
    </lineage>
</organism>
<dbReference type="GO" id="GO:0005886">
    <property type="term" value="C:plasma membrane"/>
    <property type="evidence" value="ECO:0007669"/>
    <property type="project" value="UniProtKB-SubCell"/>
</dbReference>
<dbReference type="InterPro" id="IPR038377">
    <property type="entry name" value="Na/Glc_symporter_sf"/>
</dbReference>
<dbReference type="NCBIfam" id="TIGR00813">
    <property type="entry name" value="sss"/>
    <property type="match status" value="1"/>
</dbReference>
<keyword evidence="6" id="KW-1133">Transmembrane helix</keyword>
<evidence type="ECO:0000256" key="5">
    <source>
        <dbReference type="ARBA" id="ARBA00022692"/>
    </source>
</evidence>